<keyword evidence="1" id="KW-0378">Hydrolase</keyword>
<keyword evidence="5" id="KW-1185">Reference proteome</keyword>
<sequence length="357" mass="39567">MGNLMACPRLKSGSRSSRRTRKMFQQLDPQIQQQILAATVFYHQQQQQSGGGATGLNRSTSTRPAGRKKASLLRSSSERPRSPYDDPLVQPQQLVQEAEVDELGRKHFVLVHGGGFGAWCWYKTMALLEEAGFRVTAVDLAGSGVDSYDPNAVTSITQHMQPVTEFLEKLPKDEKVILVGHDLGGVFVSCAMEFFARKISKAVFIAAVMLTDGQSVLDAFQIQSGMNDLMQEIKTLLYANGRNNPPTAINFDRSLLKDLLFNKSPAKDVALASVSMRPIPFAPFLEKLSLSEMNYGVVRKFYIETLEDNCIPNSVQESMVNGSPPERVFRLKGSDHCPFFSKPQALHKILVQIAELA</sequence>
<dbReference type="Proteomes" id="UP000594263">
    <property type="component" value="Unplaced"/>
</dbReference>
<dbReference type="InterPro" id="IPR000073">
    <property type="entry name" value="AB_hydrolase_1"/>
</dbReference>
<evidence type="ECO:0000259" key="3">
    <source>
        <dbReference type="Pfam" id="PF12697"/>
    </source>
</evidence>
<dbReference type="PANTHER" id="PTHR10992">
    <property type="entry name" value="METHYLESTERASE FAMILY MEMBER"/>
    <property type="match status" value="1"/>
</dbReference>
<evidence type="ECO:0000256" key="1">
    <source>
        <dbReference type="ARBA" id="ARBA00022801"/>
    </source>
</evidence>
<dbReference type="GO" id="GO:0080031">
    <property type="term" value="F:methyl salicylate esterase activity"/>
    <property type="evidence" value="ECO:0007669"/>
    <property type="project" value="TreeGrafter"/>
</dbReference>
<dbReference type="SUPFAM" id="SSF53474">
    <property type="entry name" value="alpha/beta-Hydrolases"/>
    <property type="match status" value="1"/>
</dbReference>
<evidence type="ECO:0000313" key="4">
    <source>
        <dbReference type="EnsemblPlants" id="Kaladp0014s0010.1.v1.1"/>
    </source>
</evidence>
<dbReference type="EnsemblPlants" id="Kaladp0014s0010.1.v1.1">
    <property type="protein sequence ID" value="Kaladp0014s0010.1.v1.1"/>
    <property type="gene ID" value="Kaladp0014s0010.v1.1"/>
</dbReference>
<dbReference type="PANTHER" id="PTHR10992:SF872">
    <property type="entry name" value="METHYLESTERASE 11, CHLOROPLASTIC-RELATED"/>
    <property type="match status" value="1"/>
</dbReference>
<feature type="domain" description="AB hydrolase-1" evidence="3">
    <location>
        <begin position="108"/>
        <end position="346"/>
    </location>
</feature>
<feature type="region of interest" description="Disordered" evidence="2">
    <location>
        <begin position="48"/>
        <end position="90"/>
    </location>
</feature>
<name>A0A7N0SYS2_KALFE</name>
<dbReference type="Gene3D" id="3.40.50.1820">
    <property type="entry name" value="alpha/beta hydrolase"/>
    <property type="match status" value="1"/>
</dbReference>
<dbReference type="GO" id="GO:0009694">
    <property type="term" value="P:jasmonic acid metabolic process"/>
    <property type="evidence" value="ECO:0007669"/>
    <property type="project" value="TreeGrafter"/>
</dbReference>
<protein>
    <recommendedName>
        <fullName evidence="3">AB hydrolase-1 domain-containing protein</fullName>
    </recommendedName>
</protein>
<dbReference type="InterPro" id="IPR045889">
    <property type="entry name" value="MES/HNL"/>
</dbReference>
<feature type="region of interest" description="Disordered" evidence="2">
    <location>
        <begin position="1"/>
        <end position="21"/>
    </location>
</feature>
<organism evidence="4 5">
    <name type="scientific">Kalanchoe fedtschenkoi</name>
    <name type="common">Lavender scallops</name>
    <name type="synonym">South American air plant</name>
    <dbReference type="NCBI Taxonomy" id="63787"/>
    <lineage>
        <taxon>Eukaryota</taxon>
        <taxon>Viridiplantae</taxon>
        <taxon>Streptophyta</taxon>
        <taxon>Embryophyta</taxon>
        <taxon>Tracheophyta</taxon>
        <taxon>Spermatophyta</taxon>
        <taxon>Magnoliopsida</taxon>
        <taxon>eudicotyledons</taxon>
        <taxon>Gunneridae</taxon>
        <taxon>Pentapetalae</taxon>
        <taxon>Saxifragales</taxon>
        <taxon>Crassulaceae</taxon>
        <taxon>Kalanchoe</taxon>
    </lineage>
</organism>
<accession>A0A7N0SYS2</accession>
<dbReference type="GO" id="GO:0080030">
    <property type="term" value="F:methyl indole-3-acetate esterase activity"/>
    <property type="evidence" value="ECO:0007669"/>
    <property type="project" value="TreeGrafter"/>
</dbReference>
<evidence type="ECO:0000256" key="2">
    <source>
        <dbReference type="SAM" id="MobiDB-lite"/>
    </source>
</evidence>
<dbReference type="OMA" id="MCDMNPP"/>
<reference evidence="4" key="1">
    <citation type="submission" date="2021-01" db="UniProtKB">
        <authorList>
            <consortium name="EnsemblPlants"/>
        </authorList>
    </citation>
    <scope>IDENTIFICATION</scope>
</reference>
<dbReference type="FunFam" id="3.40.50.1820:FF:000025">
    <property type="entry name" value="putative methylesterase 11, chloroplastic"/>
    <property type="match status" value="1"/>
</dbReference>
<dbReference type="GO" id="GO:0080032">
    <property type="term" value="F:methyl jasmonate esterase activity"/>
    <property type="evidence" value="ECO:0007669"/>
    <property type="project" value="TreeGrafter"/>
</dbReference>
<proteinExistence type="predicted"/>
<dbReference type="InterPro" id="IPR029058">
    <property type="entry name" value="AB_hydrolase_fold"/>
</dbReference>
<evidence type="ECO:0000313" key="5">
    <source>
        <dbReference type="Proteomes" id="UP000594263"/>
    </source>
</evidence>
<dbReference type="Pfam" id="PF12697">
    <property type="entry name" value="Abhydrolase_6"/>
    <property type="match status" value="1"/>
</dbReference>
<dbReference type="GO" id="GO:0009696">
    <property type="term" value="P:salicylic acid metabolic process"/>
    <property type="evidence" value="ECO:0007669"/>
    <property type="project" value="TreeGrafter"/>
</dbReference>
<dbReference type="Gramene" id="Kaladp0014s0010.1.v1.1">
    <property type="protein sequence ID" value="Kaladp0014s0010.1.v1.1"/>
    <property type="gene ID" value="Kaladp0014s0010.v1.1"/>
</dbReference>
<dbReference type="AlphaFoldDB" id="A0A7N0SYS2"/>